<protein>
    <recommendedName>
        <fullName evidence="2">THIF-type NAD/FAD binding fold domain-containing protein</fullName>
    </recommendedName>
</protein>
<evidence type="ECO:0000313" key="3">
    <source>
        <dbReference type="EMBL" id="RRR67216.1"/>
    </source>
</evidence>
<sequence>MSRGSSLRGARSPSHRRRHAMQPLSLPNPPAAFLRPDRPLAFIVVGCGGTGSYVAQGLARLMYDQRQRNGLRLLLMLVDGDVVEAGNCGRQLFAPSEIGLNKAQALCARLTAVWGLPITAVPEMADTALLHELSRGAPEFAKVLLGCVDTTLARRHLAAAHAHYTLTLDCGNADQSGQVAVGTTMVKEHLRGALRCGSIAAHLPSPYMVYPNLIETAAPMPHGDASCAAAVAAQRQGLNVNQIVADIAVQYLTTFVEERRLTTFRTHVDIQALSMRSWPITPTALAEATGLDAAWFVRDE</sequence>
<evidence type="ECO:0000259" key="2">
    <source>
        <dbReference type="Pfam" id="PF00899"/>
    </source>
</evidence>
<dbReference type="InterPro" id="IPR000594">
    <property type="entry name" value="ThiF_NAD_FAD-bd"/>
</dbReference>
<dbReference type="EMBL" id="RSAS01000802">
    <property type="protein sequence ID" value="RRR67216.1"/>
    <property type="molecule type" value="Genomic_DNA"/>
</dbReference>
<dbReference type="Proteomes" id="UP000280307">
    <property type="component" value="Unassembled WGS sequence"/>
</dbReference>
<feature type="domain" description="THIF-type NAD/FAD binding fold" evidence="2">
    <location>
        <begin position="43"/>
        <end position="229"/>
    </location>
</feature>
<organism evidence="3 4">
    <name type="scientific">Candidatus Viridilinea halotolerans</name>
    <dbReference type="NCBI Taxonomy" id="2491704"/>
    <lineage>
        <taxon>Bacteria</taxon>
        <taxon>Bacillati</taxon>
        <taxon>Chloroflexota</taxon>
        <taxon>Chloroflexia</taxon>
        <taxon>Chloroflexales</taxon>
        <taxon>Chloroflexineae</taxon>
        <taxon>Oscillochloridaceae</taxon>
        <taxon>Candidatus Viridilinea</taxon>
    </lineage>
</organism>
<name>A0A426TSU2_9CHLR</name>
<evidence type="ECO:0000256" key="1">
    <source>
        <dbReference type="SAM" id="MobiDB-lite"/>
    </source>
</evidence>
<dbReference type="InterPro" id="IPR035985">
    <property type="entry name" value="Ubiquitin-activating_enz"/>
</dbReference>
<gene>
    <name evidence="3" type="ORF">EI684_19305</name>
</gene>
<accession>A0A426TSU2</accession>
<dbReference type="Pfam" id="PF00899">
    <property type="entry name" value="ThiF"/>
    <property type="match status" value="1"/>
</dbReference>
<evidence type="ECO:0000313" key="4">
    <source>
        <dbReference type="Proteomes" id="UP000280307"/>
    </source>
</evidence>
<dbReference type="GO" id="GO:0008641">
    <property type="term" value="F:ubiquitin-like modifier activating enzyme activity"/>
    <property type="evidence" value="ECO:0007669"/>
    <property type="project" value="InterPro"/>
</dbReference>
<dbReference type="SUPFAM" id="SSF69572">
    <property type="entry name" value="Activating enzymes of the ubiquitin-like proteins"/>
    <property type="match status" value="1"/>
</dbReference>
<proteinExistence type="predicted"/>
<feature type="region of interest" description="Disordered" evidence="1">
    <location>
        <begin position="1"/>
        <end position="29"/>
    </location>
</feature>
<comment type="caution">
    <text evidence="3">The sequence shown here is derived from an EMBL/GenBank/DDBJ whole genome shotgun (WGS) entry which is preliminary data.</text>
</comment>
<dbReference type="AlphaFoldDB" id="A0A426TSU2"/>
<dbReference type="Gene3D" id="3.40.50.720">
    <property type="entry name" value="NAD(P)-binding Rossmann-like Domain"/>
    <property type="match status" value="1"/>
</dbReference>
<reference evidence="3 4" key="1">
    <citation type="submission" date="2018-12" db="EMBL/GenBank/DDBJ databases">
        <title>Genome Sequence of Candidatus Viridilinea halotolerans isolated from saline sulfide-rich spring.</title>
        <authorList>
            <person name="Grouzdev D.S."/>
            <person name="Burganskaya E.I."/>
            <person name="Krutkina M.S."/>
            <person name="Sukhacheva M.V."/>
            <person name="Gorlenko V.M."/>
        </authorList>
    </citation>
    <scope>NUCLEOTIDE SEQUENCE [LARGE SCALE GENOMIC DNA]</scope>
    <source>
        <strain evidence="3">Chok-6</strain>
    </source>
</reference>